<organism evidence="2 3">
    <name type="scientific">Gottfriedia luciferensis</name>
    <dbReference type="NCBI Taxonomy" id="178774"/>
    <lineage>
        <taxon>Bacteria</taxon>
        <taxon>Bacillati</taxon>
        <taxon>Bacillota</taxon>
        <taxon>Bacilli</taxon>
        <taxon>Bacillales</taxon>
        <taxon>Bacillaceae</taxon>
        <taxon>Gottfriedia</taxon>
    </lineage>
</organism>
<comment type="caution">
    <text evidence="2">The sequence shown here is derived from an EMBL/GenBank/DDBJ whole genome shotgun (WGS) entry which is preliminary data.</text>
</comment>
<dbReference type="Gene3D" id="3.90.1490.10">
    <property type="entry name" value="putative n-type atp pyrophosphatase, domain 2"/>
    <property type="match status" value="1"/>
</dbReference>
<feature type="domain" description="Diphthamide synthase" evidence="1">
    <location>
        <begin position="5"/>
        <end position="220"/>
    </location>
</feature>
<reference evidence="2 3" key="1">
    <citation type="submission" date="2016-07" db="EMBL/GenBank/DDBJ databases">
        <authorList>
            <person name="Townsley L."/>
            <person name="Shank E.A."/>
        </authorList>
    </citation>
    <scope>NUCLEOTIDE SEQUENCE [LARGE SCALE GENOMIC DNA]</scope>
    <source>
        <strain evidence="2 3">CH01</strain>
    </source>
</reference>
<dbReference type="CDD" id="cd01994">
    <property type="entry name" value="AANH_PF0828-like"/>
    <property type="match status" value="1"/>
</dbReference>
<dbReference type="Gene3D" id="3.40.50.620">
    <property type="entry name" value="HUPs"/>
    <property type="match status" value="1"/>
</dbReference>
<dbReference type="SUPFAM" id="SSF52402">
    <property type="entry name" value="Adenine nucleotide alpha hydrolases-like"/>
    <property type="match status" value="1"/>
</dbReference>
<evidence type="ECO:0000313" key="3">
    <source>
        <dbReference type="Proteomes" id="UP000094580"/>
    </source>
</evidence>
<dbReference type="RefSeq" id="WP_069032741.1">
    <property type="nucleotide sequence ID" value="NZ_MDKC01000003.1"/>
</dbReference>
<gene>
    <name evidence="2" type="ORF">BED47_16530</name>
</gene>
<dbReference type="PANTHER" id="PTHR12196:SF2">
    <property type="entry name" value="DIPHTHINE--AMMONIA LIGASE"/>
    <property type="match status" value="1"/>
</dbReference>
<dbReference type="EMBL" id="MDKC01000003">
    <property type="protein sequence ID" value="ODG93115.1"/>
    <property type="molecule type" value="Genomic_DNA"/>
</dbReference>
<dbReference type="NCBIfam" id="TIGR00290">
    <property type="entry name" value="MJ0570_dom"/>
    <property type="match status" value="1"/>
</dbReference>
<dbReference type="Pfam" id="PF01902">
    <property type="entry name" value="Diphthami_syn_2"/>
    <property type="match status" value="1"/>
</dbReference>
<dbReference type="InterPro" id="IPR030662">
    <property type="entry name" value="DPH6/MJ0570"/>
</dbReference>
<evidence type="ECO:0000313" key="2">
    <source>
        <dbReference type="EMBL" id="ODG93115.1"/>
    </source>
</evidence>
<evidence type="ECO:0000259" key="1">
    <source>
        <dbReference type="Pfam" id="PF01902"/>
    </source>
</evidence>
<name>A0ABX2ZWT2_9BACI</name>
<dbReference type="InterPro" id="IPR014729">
    <property type="entry name" value="Rossmann-like_a/b/a_fold"/>
</dbReference>
<proteinExistence type="predicted"/>
<keyword evidence="3" id="KW-1185">Reference proteome</keyword>
<sequence>MNNRRVAVSWSGGKDCCLALDLLIKNKYEVACLVSMVSKKDERNHAHGTPLDFLQMQADAMGIPLVMIDSAGKYEESMINGLKTIKDQFDLSAIAFGTLYVEEDRQWNELVATKAGLEPMFPVWIKKSETTNLLDQWLATGYDAIICRARENIFDSTIVGKSLNKDLKQLFISKEICLMGESGEYHTFVIDGSIFKERLNIVEADTILNSGLWSLNIKEIQTSIK</sequence>
<dbReference type="PANTHER" id="PTHR12196">
    <property type="entry name" value="DOMAIN OF UNKNOWN FUNCTION 71 DUF71 -CONTAINING PROTEIN"/>
    <property type="match status" value="1"/>
</dbReference>
<dbReference type="InterPro" id="IPR002761">
    <property type="entry name" value="Diphthami_syn_dom"/>
</dbReference>
<protein>
    <recommendedName>
        <fullName evidence="1">Diphthamide synthase domain-containing protein</fullName>
    </recommendedName>
</protein>
<accession>A0ABX2ZWT2</accession>
<dbReference type="Proteomes" id="UP000094580">
    <property type="component" value="Unassembled WGS sequence"/>
</dbReference>